<gene>
    <name evidence="6" type="ORF">EV385_6429</name>
</gene>
<proteinExistence type="predicted"/>
<feature type="binding site" evidence="2">
    <location>
        <position position="42"/>
    </location>
    <ligand>
        <name>CoA</name>
        <dbReference type="ChEBI" id="CHEBI:57287"/>
    </ligand>
</feature>
<feature type="binding site" evidence="3">
    <location>
        <position position="110"/>
    </location>
    <ligand>
        <name>Mg(2+)</name>
        <dbReference type="ChEBI" id="CHEBI:18420"/>
    </ligand>
</feature>
<feature type="binding site" evidence="3">
    <location>
        <position position="108"/>
    </location>
    <ligand>
        <name>Mg(2+)</name>
        <dbReference type="ChEBI" id="CHEBI:18420"/>
    </ligand>
</feature>
<evidence type="ECO:0000256" key="1">
    <source>
        <dbReference type="ARBA" id="ARBA00022679"/>
    </source>
</evidence>
<organism evidence="6 7">
    <name type="scientific">Krasilnikovia cinnamomea</name>
    <dbReference type="NCBI Taxonomy" id="349313"/>
    <lineage>
        <taxon>Bacteria</taxon>
        <taxon>Bacillati</taxon>
        <taxon>Actinomycetota</taxon>
        <taxon>Actinomycetes</taxon>
        <taxon>Micromonosporales</taxon>
        <taxon>Micromonosporaceae</taxon>
        <taxon>Krasilnikovia</taxon>
    </lineage>
</organism>
<dbReference type="PRINTS" id="PR01399">
    <property type="entry name" value="ENTSNTHTASED"/>
</dbReference>
<accession>A0A4Q7ZTB5</accession>
<feature type="domain" description="4'-phosphopantetheinyl transferase N-terminal" evidence="5">
    <location>
        <begin position="30"/>
        <end position="97"/>
    </location>
</feature>
<dbReference type="GO" id="GO:0009239">
    <property type="term" value="P:enterobactin biosynthetic process"/>
    <property type="evidence" value="ECO:0007669"/>
    <property type="project" value="InterPro"/>
</dbReference>
<evidence type="ECO:0000256" key="2">
    <source>
        <dbReference type="PIRSR" id="PIRSR603542-1"/>
    </source>
</evidence>
<dbReference type="Proteomes" id="UP000292564">
    <property type="component" value="Unassembled WGS sequence"/>
</dbReference>
<evidence type="ECO:0000256" key="3">
    <source>
        <dbReference type="PIRSR" id="PIRSR603542-2"/>
    </source>
</evidence>
<keyword evidence="1 6" id="KW-0808">Transferase</keyword>
<dbReference type="OrthoDB" id="8210607at2"/>
<dbReference type="GO" id="GO:0008897">
    <property type="term" value="F:holo-[acyl-carrier-protein] synthase activity"/>
    <property type="evidence" value="ECO:0007669"/>
    <property type="project" value="InterPro"/>
</dbReference>
<feature type="binding site" evidence="2">
    <location>
        <position position="157"/>
    </location>
    <ligand>
        <name>CoA</name>
        <dbReference type="ChEBI" id="CHEBI:57287"/>
    </ligand>
</feature>
<dbReference type="RefSeq" id="WP_130512824.1">
    <property type="nucleotide sequence ID" value="NZ_SHKY01000001.1"/>
</dbReference>
<dbReference type="Gene3D" id="3.90.470.20">
    <property type="entry name" value="4'-phosphopantetheinyl transferase domain"/>
    <property type="match status" value="1"/>
</dbReference>
<dbReference type="PANTHER" id="PTHR38096">
    <property type="entry name" value="ENTEROBACTIN SYNTHASE COMPONENT D"/>
    <property type="match status" value="1"/>
</dbReference>
<feature type="binding site" evidence="2">
    <location>
        <position position="153"/>
    </location>
    <ligand>
        <name>CoA</name>
        <dbReference type="ChEBI" id="CHEBI:57287"/>
    </ligand>
</feature>
<comment type="cofactor">
    <cofactor evidence="3">
        <name>Mg(2+)</name>
        <dbReference type="ChEBI" id="CHEBI:18420"/>
    </cofactor>
</comment>
<reference evidence="6 7" key="1">
    <citation type="submission" date="2019-02" db="EMBL/GenBank/DDBJ databases">
        <title>Sequencing the genomes of 1000 actinobacteria strains.</title>
        <authorList>
            <person name="Klenk H.-P."/>
        </authorList>
    </citation>
    <scope>NUCLEOTIDE SEQUENCE [LARGE SCALE GENOMIC DNA]</scope>
    <source>
        <strain evidence="6 7">DSM 45162</strain>
    </source>
</reference>
<evidence type="ECO:0000259" key="5">
    <source>
        <dbReference type="Pfam" id="PF17837"/>
    </source>
</evidence>
<evidence type="ECO:0000313" key="7">
    <source>
        <dbReference type="Proteomes" id="UP000292564"/>
    </source>
</evidence>
<dbReference type="InterPro" id="IPR037143">
    <property type="entry name" value="4-PPantetheinyl_Trfase_dom_sf"/>
</dbReference>
<feature type="domain" description="4'-phosphopantetheinyl transferase" evidence="4">
    <location>
        <begin position="105"/>
        <end position="181"/>
    </location>
</feature>
<dbReference type="AlphaFoldDB" id="A0A4Q7ZTB5"/>
<evidence type="ECO:0000259" key="4">
    <source>
        <dbReference type="Pfam" id="PF01648"/>
    </source>
</evidence>
<feature type="binding site" evidence="2">
    <location>
        <position position="167"/>
    </location>
    <ligand>
        <name>CoA</name>
        <dbReference type="ChEBI" id="CHEBI:57287"/>
    </ligand>
</feature>
<dbReference type="SUPFAM" id="SSF56214">
    <property type="entry name" value="4'-phosphopantetheinyl transferase"/>
    <property type="match status" value="1"/>
</dbReference>
<dbReference type="PANTHER" id="PTHR38096:SF1">
    <property type="entry name" value="ENTEROBACTIN SYNTHASE COMPONENT D"/>
    <property type="match status" value="1"/>
</dbReference>
<keyword evidence="7" id="KW-1185">Reference proteome</keyword>
<protein>
    <submittedName>
        <fullName evidence="6">4'-phosphopantetheinyl transferase EntD</fullName>
    </submittedName>
</protein>
<dbReference type="InterPro" id="IPR008278">
    <property type="entry name" value="4-PPantetheinyl_Trfase_dom"/>
</dbReference>
<dbReference type="GO" id="GO:0000287">
    <property type="term" value="F:magnesium ion binding"/>
    <property type="evidence" value="ECO:0007669"/>
    <property type="project" value="InterPro"/>
</dbReference>
<feature type="binding site" evidence="3">
    <location>
        <position position="109"/>
    </location>
    <ligand>
        <name>Mg(2+)</name>
        <dbReference type="ChEBI" id="CHEBI:18420"/>
    </ligand>
</feature>
<evidence type="ECO:0000313" key="6">
    <source>
        <dbReference type="EMBL" id="RZU54478.1"/>
    </source>
</evidence>
<dbReference type="InterPro" id="IPR041354">
    <property type="entry name" value="4PPT_N"/>
</dbReference>
<dbReference type="Pfam" id="PF01648">
    <property type="entry name" value="ACPS"/>
    <property type="match status" value="1"/>
</dbReference>
<dbReference type="GO" id="GO:0009366">
    <property type="term" value="C:enterobactin synthetase complex"/>
    <property type="evidence" value="ECO:0007669"/>
    <property type="project" value="InterPro"/>
</dbReference>
<comment type="caution">
    <text evidence="6">The sequence shown here is derived from an EMBL/GenBank/DDBJ whole genome shotgun (WGS) entry which is preliminary data.</text>
</comment>
<dbReference type="InterPro" id="IPR003542">
    <property type="entry name" value="Enbac_synth_compD-like"/>
</dbReference>
<feature type="binding site" evidence="2">
    <location>
        <begin position="86"/>
        <end position="87"/>
    </location>
    <ligand>
        <name>CoA</name>
        <dbReference type="ChEBI" id="CHEBI:57287"/>
    </ligand>
</feature>
<dbReference type="GO" id="GO:0005886">
    <property type="term" value="C:plasma membrane"/>
    <property type="evidence" value="ECO:0007669"/>
    <property type="project" value="TreeGrafter"/>
</dbReference>
<keyword evidence="3" id="KW-0460">Magnesium</keyword>
<dbReference type="EMBL" id="SHKY01000001">
    <property type="protein sequence ID" value="RZU54478.1"/>
    <property type="molecule type" value="Genomic_DNA"/>
</dbReference>
<name>A0A4Q7ZTB5_9ACTN</name>
<keyword evidence="3" id="KW-0479">Metal-binding</keyword>
<feature type="binding site" evidence="2">
    <location>
        <position position="108"/>
    </location>
    <ligand>
        <name>CoA</name>
        <dbReference type="ChEBI" id="CHEBI:57287"/>
    </ligand>
</feature>
<dbReference type="Pfam" id="PF17837">
    <property type="entry name" value="4PPT_N"/>
    <property type="match status" value="1"/>
</dbReference>
<sequence>MTDLLGAIVPDHVSWAQTRDDRGGDELFPQERAVVARAVAKRRTEFAAVRWCARAALARLGVAPEPILPGVRGAPGWPAGIVGSMTHCAGYRAAAVARRGPVRTIGVDAEPAAALPDGVLDAIALPEEAAMVARLAAADPAVPWDRLLFSAKESVYKAWFPLAGTFLEFHQARLSVDAQAREFTAELLVAGPVDRFTGRWLCADGLILTAIVA</sequence>
<feature type="binding site" evidence="2">
    <location>
        <position position="50"/>
    </location>
    <ligand>
        <name>CoA</name>
        <dbReference type="ChEBI" id="CHEBI:57287"/>
    </ligand>
</feature>